<protein>
    <submittedName>
        <fullName evidence="4">TauD/TfdA family dioxygenase</fullName>
    </submittedName>
</protein>
<comment type="caution">
    <text evidence="4">The sequence shown here is derived from an EMBL/GenBank/DDBJ whole genome shotgun (WGS) entry which is preliminary data.</text>
</comment>
<dbReference type="SUPFAM" id="SSF51197">
    <property type="entry name" value="Clavaminate synthase-like"/>
    <property type="match status" value="1"/>
</dbReference>
<accession>A0A5R9E0T3</accession>
<sequence>MSVIYASVTGIPYTHLSHFTVEPAAPIEDVSWALCGTAVRQRVVSGYQQQGYAIVQVRGSASTSSDLFTLAEALNLGAPFTPPVYKNSPHTFSGVSEISARPDSDHPFSGFLGQNLHCDGTLQHLGEVPTTILLCAAPAAEGGVTYLVDLVDAYAALRRTDSEAAEQLAHDDALKRTSGSRSVTGPAFAEQQPGHLMTRYSRTVTDGYCALPGHQAALERALAFMDAAARPGSAFRTEVTLGSGQALIFANDRVGHGRTAYRDDPSHPRLLRRGLFTARPWA</sequence>
<dbReference type="RefSeq" id="WP_138052077.1">
    <property type="nucleotide sequence ID" value="NZ_VAWE01000001.1"/>
</dbReference>
<keyword evidence="2" id="KW-0408">Iron</keyword>
<dbReference type="InterPro" id="IPR042098">
    <property type="entry name" value="TauD-like_sf"/>
</dbReference>
<dbReference type="GO" id="GO:0051213">
    <property type="term" value="F:dioxygenase activity"/>
    <property type="evidence" value="ECO:0007669"/>
    <property type="project" value="UniProtKB-KW"/>
</dbReference>
<evidence type="ECO:0000256" key="2">
    <source>
        <dbReference type="ARBA" id="ARBA00023004"/>
    </source>
</evidence>
<dbReference type="EMBL" id="VAWE01000001">
    <property type="protein sequence ID" value="TLQ42669.1"/>
    <property type="molecule type" value="Genomic_DNA"/>
</dbReference>
<evidence type="ECO:0000256" key="1">
    <source>
        <dbReference type="ARBA" id="ARBA00023002"/>
    </source>
</evidence>
<reference evidence="4 5" key="1">
    <citation type="submission" date="2019-05" db="EMBL/GenBank/DDBJ databases">
        <title>Streptomyces marianii sp. nov., a novel marine actinomycete from southern coast of India.</title>
        <authorList>
            <person name="Iniyan A.M."/>
            <person name="Wink J."/>
            <person name="Ramprasad E."/>
            <person name="Ramana C.V."/>
            <person name="Bunk B."/>
            <person name="Sproer C."/>
            <person name="Joseph F.-J.R.S."/>
            <person name="Vincent S.G.P."/>
        </authorList>
    </citation>
    <scope>NUCLEOTIDE SEQUENCE [LARGE SCALE GENOMIC DNA]</scope>
    <source>
        <strain evidence="4 5">ICN19</strain>
    </source>
</reference>
<dbReference type="OrthoDB" id="3391615at2"/>
<evidence type="ECO:0000313" key="4">
    <source>
        <dbReference type="EMBL" id="TLQ42669.1"/>
    </source>
</evidence>
<dbReference type="InterPro" id="IPR003819">
    <property type="entry name" value="TauD/TfdA-like"/>
</dbReference>
<keyword evidence="5" id="KW-1185">Reference proteome</keyword>
<evidence type="ECO:0000259" key="3">
    <source>
        <dbReference type="Pfam" id="PF02668"/>
    </source>
</evidence>
<evidence type="ECO:0000313" key="5">
    <source>
        <dbReference type="Proteomes" id="UP000305921"/>
    </source>
</evidence>
<dbReference type="Gene3D" id="3.60.130.10">
    <property type="entry name" value="Clavaminate synthase-like"/>
    <property type="match status" value="1"/>
</dbReference>
<dbReference type="Proteomes" id="UP000305921">
    <property type="component" value="Unassembled WGS sequence"/>
</dbReference>
<feature type="domain" description="TauD/TfdA-like" evidence="3">
    <location>
        <begin position="50"/>
        <end position="273"/>
    </location>
</feature>
<dbReference type="Pfam" id="PF02668">
    <property type="entry name" value="TauD"/>
    <property type="match status" value="1"/>
</dbReference>
<gene>
    <name evidence="4" type="ORF">FEF34_05310</name>
</gene>
<organism evidence="4 5">
    <name type="scientific">Streptomyces marianii</name>
    <dbReference type="NCBI Taxonomy" id="1817406"/>
    <lineage>
        <taxon>Bacteria</taxon>
        <taxon>Bacillati</taxon>
        <taxon>Actinomycetota</taxon>
        <taxon>Actinomycetes</taxon>
        <taxon>Kitasatosporales</taxon>
        <taxon>Streptomycetaceae</taxon>
        <taxon>Streptomyces</taxon>
    </lineage>
</organism>
<keyword evidence="1" id="KW-0560">Oxidoreductase</keyword>
<name>A0A5R9E0T3_9ACTN</name>
<dbReference type="AlphaFoldDB" id="A0A5R9E0T3"/>
<proteinExistence type="predicted"/>
<keyword evidence="4" id="KW-0223">Dioxygenase</keyword>